<dbReference type="SUPFAM" id="SSF51735">
    <property type="entry name" value="NAD(P)-binding Rossmann-fold domains"/>
    <property type="match status" value="1"/>
</dbReference>
<keyword evidence="3" id="KW-0282">Flagellum</keyword>
<proteinExistence type="inferred from homology"/>
<dbReference type="Pfam" id="PF02719">
    <property type="entry name" value="Polysacc_synt_2"/>
    <property type="match status" value="1"/>
</dbReference>
<keyword evidence="4" id="KW-1185">Reference proteome</keyword>
<name>A0A0N8GMS0_9CHLR</name>
<accession>A0A0N8GMS0</accession>
<dbReference type="AlphaFoldDB" id="A0A0N8GMS0"/>
<comment type="caution">
    <text evidence="3">The sequence shown here is derived from an EMBL/GenBank/DDBJ whole genome shotgun (WGS) entry which is preliminary data.</text>
</comment>
<protein>
    <submittedName>
        <fullName evidence="3">Flagellin modification protein FlmA</fullName>
    </submittedName>
</protein>
<dbReference type="InterPro" id="IPR051203">
    <property type="entry name" value="Polysaccharide_Synthase-Rel"/>
</dbReference>
<evidence type="ECO:0000313" key="3">
    <source>
        <dbReference type="EMBL" id="KPL76074.1"/>
    </source>
</evidence>
<dbReference type="InterPro" id="IPR003869">
    <property type="entry name" value="Polysac_CapD-like"/>
</dbReference>
<sequence>MDWSKEIVLVTGGTGSFGKKFIRVLLEEYHPAKIIIYSRDELKQHEMRAAGYDHPSLRYFIGDVRDQERLRRALQGVTVCVHAAALKQVPACEYNPMEAIKTNILGSSNVIDAALDAGVRKVLALSTDKAVNPVNLYGATKLAAEKLFVQSNAYAGGKATRFSCVRYGNVVGSRGSVVPVFLKQRESGKVTITDERMTRFWISLDQGVRFVIRCVEQMRGGEVFVPKIPSMTVIDLAKSVAPEAEVNVIGIRPGEKLHEVLISDDEARTTVELDDMFVVQPAEALWFGHEWEKEGKPVADGFRYASNTNDEWLGVEEIKKIVAPIEEAYNQGTLA</sequence>
<dbReference type="STRING" id="1134406.ADN00_12065"/>
<dbReference type="RefSeq" id="WP_075063268.1">
    <property type="nucleotide sequence ID" value="NZ_LGCL01000026.1"/>
</dbReference>
<gene>
    <name evidence="3" type="ORF">ADN00_12065</name>
</gene>
<feature type="domain" description="Polysaccharide biosynthesis protein CapD-like" evidence="2">
    <location>
        <begin position="8"/>
        <end position="280"/>
    </location>
</feature>
<dbReference type="InterPro" id="IPR036291">
    <property type="entry name" value="NAD(P)-bd_dom_sf"/>
</dbReference>
<organism evidence="3 4">
    <name type="scientific">Ornatilinea apprima</name>
    <dbReference type="NCBI Taxonomy" id="1134406"/>
    <lineage>
        <taxon>Bacteria</taxon>
        <taxon>Bacillati</taxon>
        <taxon>Chloroflexota</taxon>
        <taxon>Anaerolineae</taxon>
        <taxon>Anaerolineales</taxon>
        <taxon>Anaerolineaceae</taxon>
        <taxon>Ornatilinea</taxon>
    </lineage>
</organism>
<evidence type="ECO:0000313" key="4">
    <source>
        <dbReference type="Proteomes" id="UP000050417"/>
    </source>
</evidence>
<dbReference type="Gene3D" id="3.40.50.720">
    <property type="entry name" value="NAD(P)-binding Rossmann-like Domain"/>
    <property type="match status" value="1"/>
</dbReference>
<comment type="similarity">
    <text evidence="1">Belongs to the polysaccharide synthase family.</text>
</comment>
<evidence type="ECO:0000256" key="1">
    <source>
        <dbReference type="ARBA" id="ARBA00007430"/>
    </source>
</evidence>
<reference evidence="3 4" key="1">
    <citation type="submission" date="2015-07" db="EMBL/GenBank/DDBJ databases">
        <title>Genome sequence of Ornatilinea apprima DSM 23815.</title>
        <authorList>
            <person name="Hemp J."/>
            <person name="Ward L.M."/>
            <person name="Pace L.A."/>
            <person name="Fischer W.W."/>
        </authorList>
    </citation>
    <scope>NUCLEOTIDE SEQUENCE [LARGE SCALE GENOMIC DNA]</scope>
    <source>
        <strain evidence="3 4">P3M-1</strain>
    </source>
</reference>
<dbReference type="PANTHER" id="PTHR43318">
    <property type="entry name" value="UDP-N-ACETYLGLUCOSAMINE 4,6-DEHYDRATASE"/>
    <property type="match status" value="1"/>
</dbReference>
<keyword evidence="3" id="KW-0969">Cilium</keyword>
<dbReference type="InterPro" id="IPR020025">
    <property type="entry name" value="PseB"/>
</dbReference>
<dbReference type="PANTHER" id="PTHR43318:SF2">
    <property type="entry name" value="UDP-N-ACETYLGLUCOSAMINE 4,6-DEHYDRATASE (INVERTING)"/>
    <property type="match status" value="1"/>
</dbReference>
<dbReference type="NCBIfam" id="TIGR03589">
    <property type="entry name" value="PseB"/>
    <property type="match status" value="1"/>
</dbReference>
<dbReference type="Proteomes" id="UP000050417">
    <property type="component" value="Unassembled WGS sequence"/>
</dbReference>
<dbReference type="EMBL" id="LGCL01000026">
    <property type="protein sequence ID" value="KPL76074.1"/>
    <property type="molecule type" value="Genomic_DNA"/>
</dbReference>
<evidence type="ECO:0000259" key="2">
    <source>
        <dbReference type="Pfam" id="PF02719"/>
    </source>
</evidence>
<dbReference type="PATRIC" id="fig|1134406.4.peg.3889"/>
<dbReference type="OrthoDB" id="9803111at2"/>
<dbReference type="CDD" id="cd05237">
    <property type="entry name" value="UDP_invert_4-6DH_SDR_e"/>
    <property type="match status" value="1"/>
</dbReference>
<keyword evidence="3" id="KW-0966">Cell projection</keyword>